<keyword evidence="3" id="KW-1185">Reference proteome</keyword>
<feature type="chain" id="PRO_5046781343" description="Secreted protein" evidence="1">
    <location>
        <begin position="28"/>
        <end position="179"/>
    </location>
</feature>
<evidence type="ECO:0000313" key="3">
    <source>
        <dbReference type="Proteomes" id="UP001431313"/>
    </source>
</evidence>
<keyword evidence="1" id="KW-0732">Signal</keyword>
<evidence type="ECO:0000313" key="2">
    <source>
        <dbReference type="EMBL" id="MCS0635975.1"/>
    </source>
</evidence>
<dbReference type="RefSeq" id="WP_258786927.1">
    <property type="nucleotide sequence ID" value="NZ_JANUGQ010000006.1"/>
</dbReference>
<evidence type="ECO:0008006" key="4">
    <source>
        <dbReference type="Google" id="ProtNLM"/>
    </source>
</evidence>
<gene>
    <name evidence="2" type="ORF">NX801_09915</name>
</gene>
<organism evidence="2 3">
    <name type="scientific">Streptomyces pyxinae</name>
    <dbReference type="NCBI Taxonomy" id="2970734"/>
    <lineage>
        <taxon>Bacteria</taxon>
        <taxon>Bacillati</taxon>
        <taxon>Actinomycetota</taxon>
        <taxon>Actinomycetes</taxon>
        <taxon>Kitasatosporales</taxon>
        <taxon>Streptomycetaceae</taxon>
        <taxon>Streptomyces</taxon>
    </lineage>
</organism>
<accession>A0ABT2CF00</accession>
<proteinExistence type="predicted"/>
<protein>
    <recommendedName>
        <fullName evidence="4">Secreted protein</fullName>
    </recommendedName>
</protein>
<sequence length="179" mass="17726">MRTSSRLGALLAALSALVGAVAAPATAAARPTAAVLNVICPVGSNISTYTPGLTYTAKPTHFAATGQVSGCVSLGNPTLTGANFTAAGDGIASCIAGSFTNTGVYHWNTGQSSTVVGTGSIDLRPNGETVFVLVGKVTSGLFNGANVVQTKILLSTDLTACLTPQGLTSIAGPITLTIT</sequence>
<comment type="caution">
    <text evidence="2">The sequence shown here is derived from an EMBL/GenBank/DDBJ whole genome shotgun (WGS) entry which is preliminary data.</text>
</comment>
<feature type="signal peptide" evidence="1">
    <location>
        <begin position="1"/>
        <end position="27"/>
    </location>
</feature>
<evidence type="ECO:0000256" key="1">
    <source>
        <dbReference type="SAM" id="SignalP"/>
    </source>
</evidence>
<name>A0ABT2CF00_9ACTN</name>
<reference evidence="2" key="1">
    <citation type="submission" date="2022-08" db="EMBL/GenBank/DDBJ databases">
        <authorList>
            <person name="Somphong A."/>
            <person name="Phongsopitanun W."/>
        </authorList>
    </citation>
    <scope>NUCLEOTIDE SEQUENCE</scope>
    <source>
        <strain evidence="2">LP05-1</strain>
    </source>
</reference>
<dbReference type="EMBL" id="JANUGQ010000006">
    <property type="protein sequence ID" value="MCS0635975.1"/>
    <property type="molecule type" value="Genomic_DNA"/>
</dbReference>
<dbReference type="Proteomes" id="UP001431313">
    <property type="component" value="Unassembled WGS sequence"/>
</dbReference>